<feature type="region of interest" description="Disordered" evidence="1">
    <location>
        <begin position="1"/>
        <end position="27"/>
    </location>
</feature>
<reference evidence="3 4" key="1">
    <citation type="journal article" date="2016" name="Mol. Biol. Evol.">
        <title>Comparative Genomics of Early-Diverging Mushroom-Forming Fungi Provides Insights into the Origins of Lignocellulose Decay Capabilities.</title>
        <authorList>
            <person name="Nagy L.G."/>
            <person name="Riley R."/>
            <person name="Tritt A."/>
            <person name="Adam C."/>
            <person name="Daum C."/>
            <person name="Floudas D."/>
            <person name="Sun H."/>
            <person name="Yadav J.S."/>
            <person name="Pangilinan J."/>
            <person name="Larsson K.H."/>
            <person name="Matsuura K."/>
            <person name="Barry K."/>
            <person name="Labutti K."/>
            <person name="Kuo R."/>
            <person name="Ohm R.A."/>
            <person name="Bhattacharya S.S."/>
            <person name="Shirouzu T."/>
            <person name="Yoshinaga Y."/>
            <person name="Martin F.M."/>
            <person name="Grigoriev I.V."/>
            <person name="Hibbett D.S."/>
        </authorList>
    </citation>
    <scope>NUCLEOTIDE SEQUENCE [LARGE SCALE GENOMIC DNA]</scope>
    <source>
        <strain evidence="3 4">93-53</strain>
    </source>
</reference>
<dbReference type="STRING" id="1314785.A0A165HUE2"/>
<evidence type="ECO:0000313" key="3">
    <source>
        <dbReference type="EMBL" id="KZT12200.1"/>
    </source>
</evidence>
<sequence length="202" mass="22312">MSKSNDNHNGKDCVEQENPRHDSNDDTMVSLEMMMAALRLVAEQRAAERNMRRQHEHEYVSGNVPSALRDRDRSSSINTVSSNTSTSTIRDASVQVAGESSSSNACAHEAEYGDFHYVDAEERPERNRDEAGPIAAVEQPPSTRWYCIVRGRAVGVFAGWPNTSPLVTNVPGSLFQRYPTFNAALNAFIEASANGHVIIIFI</sequence>
<accession>A0A165HUE2</accession>
<dbReference type="RefSeq" id="XP_040769848.1">
    <property type="nucleotide sequence ID" value="XM_040906781.1"/>
</dbReference>
<dbReference type="GeneID" id="63823810"/>
<dbReference type="InterPro" id="IPR037056">
    <property type="entry name" value="RNase_H1_N_sf"/>
</dbReference>
<evidence type="ECO:0000259" key="2">
    <source>
        <dbReference type="Pfam" id="PF01693"/>
    </source>
</evidence>
<feature type="compositionally biased region" description="Basic and acidic residues" evidence="1">
    <location>
        <begin position="47"/>
        <end position="59"/>
    </location>
</feature>
<evidence type="ECO:0000256" key="1">
    <source>
        <dbReference type="SAM" id="MobiDB-lite"/>
    </source>
</evidence>
<feature type="compositionally biased region" description="Low complexity" evidence="1">
    <location>
        <begin position="75"/>
        <end position="89"/>
    </location>
</feature>
<dbReference type="SUPFAM" id="SSF55658">
    <property type="entry name" value="L9 N-domain-like"/>
    <property type="match status" value="1"/>
</dbReference>
<feature type="compositionally biased region" description="Basic and acidic residues" evidence="1">
    <location>
        <begin position="1"/>
        <end position="24"/>
    </location>
</feature>
<dbReference type="OrthoDB" id="2804415at2759"/>
<dbReference type="Proteomes" id="UP000076871">
    <property type="component" value="Unassembled WGS sequence"/>
</dbReference>
<dbReference type="Gene3D" id="3.40.970.10">
    <property type="entry name" value="Ribonuclease H1, N-terminal domain"/>
    <property type="match status" value="1"/>
</dbReference>
<dbReference type="EMBL" id="KV427606">
    <property type="protein sequence ID" value="KZT12200.1"/>
    <property type="molecule type" value="Genomic_DNA"/>
</dbReference>
<name>A0A165HUE2_9APHY</name>
<dbReference type="Pfam" id="PF01693">
    <property type="entry name" value="Cauli_VI"/>
    <property type="match status" value="1"/>
</dbReference>
<dbReference type="InterPro" id="IPR011320">
    <property type="entry name" value="RNase_H1_N"/>
</dbReference>
<evidence type="ECO:0000313" key="4">
    <source>
        <dbReference type="Proteomes" id="UP000076871"/>
    </source>
</evidence>
<keyword evidence="4" id="KW-1185">Reference proteome</keyword>
<feature type="domain" description="Ribonuclease H1 N-terminal" evidence="2">
    <location>
        <begin position="145"/>
        <end position="186"/>
    </location>
</feature>
<organism evidence="3 4">
    <name type="scientific">Laetiporus sulphureus 93-53</name>
    <dbReference type="NCBI Taxonomy" id="1314785"/>
    <lineage>
        <taxon>Eukaryota</taxon>
        <taxon>Fungi</taxon>
        <taxon>Dikarya</taxon>
        <taxon>Basidiomycota</taxon>
        <taxon>Agaricomycotina</taxon>
        <taxon>Agaricomycetes</taxon>
        <taxon>Polyporales</taxon>
        <taxon>Laetiporus</taxon>
    </lineage>
</organism>
<protein>
    <recommendedName>
        <fullName evidence="2">Ribonuclease H1 N-terminal domain-containing protein</fullName>
    </recommendedName>
</protein>
<dbReference type="AlphaFoldDB" id="A0A165HUE2"/>
<gene>
    <name evidence="3" type="ORF">LAESUDRAFT_710641</name>
</gene>
<dbReference type="InParanoid" id="A0A165HUE2"/>
<feature type="region of interest" description="Disordered" evidence="1">
    <location>
        <begin position="47"/>
        <end position="105"/>
    </location>
</feature>
<dbReference type="InterPro" id="IPR009027">
    <property type="entry name" value="Ribosomal_bL9/RNase_H1_N"/>
</dbReference>
<proteinExistence type="predicted"/>